<keyword evidence="2" id="KW-1185">Reference proteome</keyword>
<reference evidence="1 2" key="1">
    <citation type="submission" date="2020-08" db="EMBL/GenBank/DDBJ databases">
        <authorList>
            <person name="Hejnol A."/>
        </authorList>
    </citation>
    <scope>NUCLEOTIDE SEQUENCE [LARGE SCALE GENOMIC DNA]</scope>
</reference>
<evidence type="ECO:0000313" key="2">
    <source>
        <dbReference type="Proteomes" id="UP000549394"/>
    </source>
</evidence>
<dbReference type="AlphaFoldDB" id="A0A7I8VDZ0"/>
<dbReference type="GO" id="GO:0004520">
    <property type="term" value="F:DNA endonuclease activity"/>
    <property type="evidence" value="ECO:0007669"/>
    <property type="project" value="TreeGrafter"/>
</dbReference>
<dbReference type="GO" id="GO:0005737">
    <property type="term" value="C:cytoplasm"/>
    <property type="evidence" value="ECO:0007669"/>
    <property type="project" value="TreeGrafter"/>
</dbReference>
<dbReference type="Proteomes" id="UP000549394">
    <property type="component" value="Unassembled WGS sequence"/>
</dbReference>
<dbReference type="GO" id="GO:0005654">
    <property type="term" value="C:nucleoplasm"/>
    <property type="evidence" value="ECO:0007669"/>
    <property type="project" value="TreeGrafter"/>
</dbReference>
<dbReference type="PANTHER" id="PTHR46427:SF1">
    <property type="entry name" value="ANKYRIN REPEAT AND LEM DOMAIN-CONTAINING PROTEIN 1"/>
    <property type="match status" value="1"/>
</dbReference>
<dbReference type="EMBL" id="CAJFCJ010000005">
    <property type="protein sequence ID" value="CAD5114375.1"/>
    <property type="molecule type" value="Genomic_DNA"/>
</dbReference>
<dbReference type="InterPro" id="IPR034998">
    <property type="entry name" value="ANKLE1"/>
</dbReference>
<proteinExistence type="predicted"/>
<dbReference type="PANTHER" id="PTHR46427">
    <property type="entry name" value="ANKYRIN REPEAT AND LEM DOMAIN-CONTAINING PROTEIN 1"/>
    <property type="match status" value="1"/>
</dbReference>
<comment type="caution">
    <text evidence="1">The sequence shown here is derived from an EMBL/GenBank/DDBJ whole genome shotgun (WGS) entry which is preliminary data.</text>
</comment>
<dbReference type="GO" id="GO:0000712">
    <property type="term" value="P:resolution of meiotic recombination intermediates"/>
    <property type="evidence" value="ECO:0007669"/>
    <property type="project" value="TreeGrafter"/>
</dbReference>
<name>A0A7I8VDZ0_9ANNE</name>
<evidence type="ECO:0000313" key="1">
    <source>
        <dbReference type="EMBL" id="CAD5114375.1"/>
    </source>
</evidence>
<accession>A0A7I8VDZ0</accession>
<dbReference type="Pfam" id="PF22945">
    <property type="entry name" value="LEM-3_GIY-YIG"/>
    <property type="match status" value="1"/>
</dbReference>
<gene>
    <name evidence="1" type="ORF">DGYR_LOCUS3226</name>
</gene>
<protein>
    <submittedName>
        <fullName evidence="1">Uncharacterized protein</fullName>
    </submittedName>
</protein>
<dbReference type="OrthoDB" id="1601181at2759"/>
<dbReference type="GO" id="GO:0000724">
    <property type="term" value="P:double-strand break repair via homologous recombination"/>
    <property type="evidence" value="ECO:0007669"/>
    <property type="project" value="TreeGrafter"/>
</dbReference>
<sequence length="283" mass="31988">MMFDWENSDDEIPPFERDVTLDETVICQSLDRFGDITIDLTVDLADITLDKTIERVDGEALDGGLCSCVSLDRLNTRIISKLPFSYDMEQTLKGRRRLDSLKEFSDRLGRSFKSNGRCFTYLLLDPRILNNLAERAKKTPLSDLETLRQFATGIFYVGKGQSFRPYAHLEDAIIKRGAGGPKNQVINSIWRAGYGVIALHLWHGQCSSEALAREASIIEAIGLNRLTNEKSGWLKPPISTWPPKERRLLGVELIRLACQRILIDGERQIKASDVFSLNTCHSK</sequence>
<dbReference type="CDD" id="cd10454">
    <property type="entry name" value="GIY-YIG_COG3680_Meta"/>
    <property type="match status" value="1"/>
</dbReference>
<organism evidence="1 2">
    <name type="scientific">Dimorphilus gyrociliatus</name>
    <dbReference type="NCBI Taxonomy" id="2664684"/>
    <lineage>
        <taxon>Eukaryota</taxon>
        <taxon>Metazoa</taxon>
        <taxon>Spiralia</taxon>
        <taxon>Lophotrochozoa</taxon>
        <taxon>Annelida</taxon>
        <taxon>Polychaeta</taxon>
        <taxon>Polychaeta incertae sedis</taxon>
        <taxon>Dinophilidae</taxon>
        <taxon>Dimorphilus</taxon>
    </lineage>
</organism>